<dbReference type="PROSITE" id="PS51007">
    <property type="entry name" value="CYTC"/>
    <property type="match status" value="1"/>
</dbReference>
<keyword evidence="4" id="KW-0813">Transport</keyword>
<dbReference type="EC" id="7.1.1.9" evidence="3"/>
<evidence type="ECO:0000256" key="12">
    <source>
        <dbReference type="ARBA" id="ARBA00023004"/>
    </source>
</evidence>
<evidence type="ECO:0000256" key="6">
    <source>
        <dbReference type="ARBA" id="ARBA00022660"/>
    </source>
</evidence>
<dbReference type="SUPFAM" id="SSF46626">
    <property type="entry name" value="Cytochrome c"/>
    <property type="match status" value="1"/>
</dbReference>
<keyword evidence="8 18" id="KW-0479">Metal-binding</keyword>
<keyword evidence="11 19" id="KW-1133">Transmembrane helix</keyword>
<dbReference type="EMBL" id="WHOS01000006">
    <property type="protein sequence ID" value="NUA99066.1"/>
    <property type="molecule type" value="Genomic_DNA"/>
</dbReference>
<dbReference type="PANTHER" id="PTHR22888:SF9">
    <property type="entry name" value="CYTOCHROME C OXIDASE SUBUNIT 2"/>
    <property type="match status" value="1"/>
</dbReference>
<evidence type="ECO:0000256" key="3">
    <source>
        <dbReference type="ARBA" id="ARBA00012949"/>
    </source>
</evidence>
<dbReference type="SUPFAM" id="SSF49503">
    <property type="entry name" value="Cupredoxins"/>
    <property type="match status" value="1"/>
</dbReference>
<dbReference type="InterPro" id="IPR036909">
    <property type="entry name" value="Cyt_c-like_dom_sf"/>
</dbReference>
<evidence type="ECO:0000256" key="9">
    <source>
        <dbReference type="ARBA" id="ARBA00022967"/>
    </source>
</evidence>
<evidence type="ECO:0000256" key="1">
    <source>
        <dbReference type="ARBA" id="ARBA00004141"/>
    </source>
</evidence>
<sequence length="345" mass="37195">MKRAGGLATAALTAAALTVLLTGCEGVQSALDPAGHQAGRIAGLWWLFLGVLTVIYLLVLAGLLIAAIRPRRRGRLHQGPAFAKEPPIERRLTRGLTAWAVGTGVIILTLTGLSYAVDRDVLGLTGRAELEIEVTAKQWWWQVKYNDPVPSRSFETANEIRLPVGVPVRVVLKSQDVIHSFWVPNLHGKTDLIPGRVNETTLTADREGRFRGQCAEFCGFQHANMALDVLAMPRDRFDAWRAAQLSSAPAPGDALQEQGRQVFLSSACVMCHTIHGTSAASRVGPDLTHVAGRLSLAAGTLPYNKGNLAGWIADPQRIKPGTRMPVTGLSPDQLQGVVAYLDSLK</sequence>
<evidence type="ECO:0000256" key="19">
    <source>
        <dbReference type="SAM" id="Phobius"/>
    </source>
</evidence>
<dbReference type="InterPro" id="IPR014222">
    <property type="entry name" value="Cyt_c_oxidase_su2"/>
</dbReference>
<dbReference type="InterPro" id="IPR008972">
    <property type="entry name" value="Cupredoxin"/>
</dbReference>
<gene>
    <name evidence="22" type="primary">coxB</name>
    <name evidence="22" type="ORF">GBZ48_07165</name>
</gene>
<dbReference type="InterPro" id="IPR002429">
    <property type="entry name" value="CcO_II-like_C"/>
</dbReference>
<evidence type="ECO:0000256" key="11">
    <source>
        <dbReference type="ARBA" id="ARBA00022989"/>
    </source>
</evidence>
<evidence type="ECO:0000256" key="8">
    <source>
        <dbReference type="ARBA" id="ARBA00022723"/>
    </source>
</evidence>
<feature type="transmembrane region" description="Helical" evidence="19">
    <location>
        <begin position="42"/>
        <end position="68"/>
    </location>
</feature>
<evidence type="ECO:0000256" key="13">
    <source>
        <dbReference type="ARBA" id="ARBA00023008"/>
    </source>
</evidence>
<feature type="domain" description="Cytochrome c" evidence="21">
    <location>
        <begin position="254"/>
        <end position="345"/>
    </location>
</feature>
<evidence type="ECO:0000256" key="16">
    <source>
        <dbReference type="ARBA" id="ARBA00031399"/>
    </source>
</evidence>
<dbReference type="Pfam" id="PF00034">
    <property type="entry name" value="Cytochrom_C"/>
    <property type="match status" value="1"/>
</dbReference>
<reference evidence="22 23" key="1">
    <citation type="submission" date="2019-10" db="EMBL/GenBank/DDBJ databases">
        <title>Genome sequence of Azospirillum melinis.</title>
        <authorList>
            <person name="Ambrosini A."/>
            <person name="Sant'Anna F.H."/>
            <person name="Cassan F.D."/>
            <person name="Souza E.M."/>
            <person name="Passaglia L.M.P."/>
        </authorList>
    </citation>
    <scope>NUCLEOTIDE SEQUENCE [LARGE SCALE GENOMIC DNA]</scope>
    <source>
        <strain evidence="22 23">TMCY0552</strain>
    </source>
</reference>
<dbReference type="Proteomes" id="UP000605086">
    <property type="component" value="Unassembled WGS sequence"/>
</dbReference>
<dbReference type="PROSITE" id="PS00078">
    <property type="entry name" value="COX2"/>
    <property type="match status" value="1"/>
</dbReference>
<keyword evidence="10" id="KW-0249">Electron transport</keyword>
<dbReference type="PROSITE" id="PS50857">
    <property type="entry name" value="COX2_CUA"/>
    <property type="match status" value="1"/>
</dbReference>
<keyword evidence="9" id="KW-1278">Translocase</keyword>
<evidence type="ECO:0000256" key="18">
    <source>
        <dbReference type="PROSITE-ProRule" id="PRU00433"/>
    </source>
</evidence>
<keyword evidence="6" id="KW-0679">Respiratory chain</keyword>
<evidence type="ECO:0000256" key="4">
    <source>
        <dbReference type="ARBA" id="ARBA00022448"/>
    </source>
</evidence>
<feature type="transmembrane region" description="Helical" evidence="19">
    <location>
        <begin position="96"/>
        <end position="117"/>
    </location>
</feature>
<organism evidence="22 23">
    <name type="scientific">Azospirillum melinis</name>
    <dbReference type="NCBI Taxonomy" id="328839"/>
    <lineage>
        <taxon>Bacteria</taxon>
        <taxon>Pseudomonadati</taxon>
        <taxon>Pseudomonadota</taxon>
        <taxon>Alphaproteobacteria</taxon>
        <taxon>Rhodospirillales</taxon>
        <taxon>Azospirillaceae</taxon>
        <taxon>Azospirillum</taxon>
    </lineage>
</organism>
<comment type="catalytic activity">
    <reaction evidence="17">
        <text>4 Fe(II)-[cytochrome c] + O2 + 8 H(+)(in) = 4 Fe(III)-[cytochrome c] + 2 H2O + 4 H(+)(out)</text>
        <dbReference type="Rhea" id="RHEA:11436"/>
        <dbReference type="Rhea" id="RHEA-COMP:10350"/>
        <dbReference type="Rhea" id="RHEA-COMP:14399"/>
        <dbReference type="ChEBI" id="CHEBI:15377"/>
        <dbReference type="ChEBI" id="CHEBI:15378"/>
        <dbReference type="ChEBI" id="CHEBI:15379"/>
        <dbReference type="ChEBI" id="CHEBI:29033"/>
        <dbReference type="ChEBI" id="CHEBI:29034"/>
        <dbReference type="EC" id="7.1.1.9"/>
    </reaction>
</comment>
<evidence type="ECO:0000256" key="10">
    <source>
        <dbReference type="ARBA" id="ARBA00022982"/>
    </source>
</evidence>
<evidence type="ECO:0000256" key="17">
    <source>
        <dbReference type="ARBA" id="ARBA00047816"/>
    </source>
</evidence>
<evidence type="ECO:0000259" key="20">
    <source>
        <dbReference type="PROSITE" id="PS50857"/>
    </source>
</evidence>
<dbReference type="InterPro" id="IPR001505">
    <property type="entry name" value="Copper_CuA"/>
</dbReference>
<evidence type="ECO:0000256" key="5">
    <source>
        <dbReference type="ARBA" id="ARBA00022617"/>
    </source>
</evidence>
<name>A0ABX2K9D1_9PROT</name>
<comment type="subcellular location">
    <subcellularLocation>
        <location evidence="1">Membrane</location>
        <topology evidence="1">Multi-pass membrane protein</topology>
    </subcellularLocation>
</comment>
<dbReference type="InterPro" id="IPR034236">
    <property type="entry name" value="CuRO_CcO_Caa3_II"/>
</dbReference>
<dbReference type="NCBIfam" id="TIGR02866">
    <property type="entry name" value="CoxB"/>
    <property type="match status" value="1"/>
</dbReference>
<dbReference type="InterPro" id="IPR045187">
    <property type="entry name" value="CcO_II"/>
</dbReference>
<comment type="similarity">
    <text evidence="2">Belongs to the cytochrome c oxidase subunit 2 family.</text>
</comment>
<dbReference type="InterPro" id="IPR009056">
    <property type="entry name" value="Cyt_c-like_dom"/>
</dbReference>
<comment type="caution">
    <text evidence="22">The sequence shown here is derived from an EMBL/GenBank/DDBJ whole genome shotgun (WGS) entry which is preliminary data.</text>
</comment>
<dbReference type="PROSITE" id="PS51257">
    <property type="entry name" value="PROKAR_LIPOPROTEIN"/>
    <property type="match status" value="1"/>
</dbReference>
<dbReference type="GO" id="GO:0016491">
    <property type="term" value="F:oxidoreductase activity"/>
    <property type="evidence" value="ECO:0007669"/>
    <property type="project" value="UniProtKB-KW"/>
</dbReference>
<dbReference type="Gene3D" id="2.60.40.420">
    <property type="entry name" value="Cupredoxins - blue copper proteins"/>
    <property type="match status" value="1"/>
</dbReference>
<keyword evidence="22" id="KW-0560">Oxidoreductase</keyword>
<keyword evidence="7 19" id="KW-0812">Transmembrane</keyword>
<dbReference type="CDD" id="cd04213">
    <property type="entry name" value="CuRO_CcO_Caa3_II"/>
    <property type="match status" value="1"/>
</dbReference>
<protein>
    <recommendedName>
        <fullName evidence="3">cytochrome-c oxidase</fullName>
        <ecNumber evidence="3">7.1.1.9</ecNumber>
    </recommendedName>
    <alternativeName>
        <fullName evidence="16">Cytochrome aa3 subunit 2</fullName>
    </alternativeName>
</protein>
<keyword evidence="23" id="KW-1185">Reference proteome</keyword>
<evidence type="ECO:0000256" key="7">
    <source>
        <dbReference type="ARBA" id="ARBA00022692"/>
    </source>
</evidence>
<dbReference type="InterPro" id="IPR036257">
    <property type="entry name" value="Cyt_c_oxidase_su2_TM_sf"/>
</dbReference>
<proteinExistence type="inferred from homology"/>
<evidence type="ECO:0000256" key="2">
    <source>
        <dbReference type="ARBA" id="ARBA00007866"/>
    </source>
</evidence>
<feature type="domain" description="Cytochrome oxidase subunit II copper A binding" evidence="20">
    <location>
        <begin position="127"/>
        <end position="243"/>
    </location>
</feature>
<accession>A0ABX2K9D1</accession>
<keyword evidence="13" id="KW-0186">Copper</keyword>
<dbReference type="Gene3D" id="1.10.287.90">
    <property type="match status" value="1"/>
</dbReference>
<dbReference type="Pfam" id="PF00116">
    <property type="entry name" value="COX2"/>
    <property type="match status" value="1"/>
</dbReference>
<keyword evidence="12 18" id="KW-0408">Iron</keyword>
<comment type="function">
    <text evidence="15">Subunits I and II form the functional core of the enzyme complex. Electrons originating in cytochrome c are transferred via heme a and Cu(A) to the binuclear center formed by heme a3 and Cu(B).</text>
</comment>
<evidence type="ECO:0000313" key="23">
    <source>
        <dbReference type="Proteomes" id="UP000605086"/>
    </source>
</evidence>
<evidence type="ECO:0000313" key="22">
    <source>
        <dbReference type="EMBL" id="NUA99066.1"/>
    </source>
</evidence>
<dbReference type="RefSeq" id="WP_174470383.1">
    <property type="nucleotide sequence ID" value="NZ_JAGINN010000036.1"/>
</dbReference>
<evidence type="ECO:0000256" key="14">
    <source>
        <dbReference type="ARBA" id="ARBA00023136"/>
    </source>
</evidence>
<dbReference type="PANTHER" id="PTHR22888">
    <property type="entry name" value="CYTOCHROME C OXIDASE, SUBUNIT II"/>
    <property type="match status" value="1"/>
</dbReference>
<keyword evidence="5 18" id="KW-0349">Heme</keyword>
<evidence type="ECO:0000256" key="15">
    <source>
        <dbReference type="ARBA" id="ARBA00024688"/>
    </source>
</evidence>
<evidence type="ECO:0000259" key="21">
    <source>
        <dbReference type="PROSITE" id="PS51007"/>
    </source>
</evidence>
<keyword evidence="14 19" id="KW-0472">Membrane</keyword>